<dbReference type="Gene3D" id="1.10.30.50">
    <property type="match status" value="1"/>
</dbReference>
<keyword evidence="3" id="KW-1185">Reference proteome</keyword>
<dbReference type="STRING" id="1459.AF332_11935"/>
<dbReference type="GO" id="GO:0008270">
    <property type="term" value="F:zinc ion binding"/>
    <property type="evidence" value="ECO:0007669"/>
    <property type="project" value="InterPro"/>
</dbReference>
<evidence type="ECO:0000313" key="3">
    <source>
        <dbReference type="Proteomes" id="UP000037109"/>
    </source>
</evidence>
<dbReference type="AlphaFoldDB" id="A0A0M0GKG6"/>
<name>A0A0M0GKG6_SPOGL</name>
<dbReference type="GO" id="GO:0003676">
    <property type="term" value="F:nucleic acid binding"/>
    <property type="evidence" value="ECO:0007669"/>
    <property type="project" value="InterPro"/>
</dbReference>
<dbReference type="EMBL" id="LGUF01000007">
    <property type="protein sequence ID" value="KON90273.1"/>
    <property type="molecule type" value="Genomic_DNA"/>
</dbReference>
<dbReference type="CDD" id="cd00085">
    <property type="entry name" value="HNHc"/>
    <property type="match status" value="1"/>
</dbReference>
<dbReference type="Proteomes" id="UP000037109">
    <property type="component" value="Unassembled WGS sequence"/>
</dbReference>
<dbReference type="Pfam" id="PF01844">
    <property type="entry name" value="HNH"/>
    <property type="match status" value="1"/>
</dbReference>
<dbReference type="InterPro" id="IPR003615">
    <property type="entry name" value="HNH_nuc"/>
</dbReference>
<comment type="caution">
    <text evidence="2">The sequence shown here is derived from an EMBL/GenBank/DDBJ whole genome shotgun (WGS) entry which is preliminary data.</text>
</comment>
<sequence length="212" mass="25550">MFNDITYKVCTNCSEWFEMNDENFYINKSNSLDGYHPYCKQCSSKKAKKWCDDNPEITKAAKRKYNKSPKGRPKLAANAQRQRENGDYYKWRRENKEYLYEWRRKRDMNKKHEISATEWESCKKYFNDCCAYCGITEEQARDDQGQNLHKEHVNHRGANDLSNCIPSCRICNSSKWAKDFDEFYNKDNLNFTAGRLHKIRKWLTEDYLLYKE</sequence>
<proteinExistence type="predicted"/>
<protein>
    <recommendedName>
        <fullName evidence="1">HNH domain-containing protein</fullName>
    </recommendedName>
</protein>
<dbReference type="PATRIC" id="fig|1459.3.peg.2573"/>
<accession>A0A0M0GKG6</accession>
<reference evidence="3" key="1">
    <citation type="submission" date="2015-07" db="EMBL/GenBank/DDBJ databases">
        <title>Fjat-10036 dsm4.</title>
        <authorList>
            <person name="Liu B."/>
            <person name="Wang J."/>
            <person name="Zhu Y."/>
            <person name="Liu G."/>
            <person name="Chen Q."/>
            <person name="Chen Z."/>
            <person name="Lan J."/>
            <person name="Che J."/>
            <person name="Ge C."/>
            <person name="Shi H."/>
            <person name="Pan Z."/>
            <person name="Liu X."/>
        </authorList>
    </citation>
    <scope>NUCLEOTIDE SEQUENCE [LARGE SCALE GENOMIC DNA]</scope>
    <source>
        <strain evidence="3">DSM 4</strain>
    </source>
</reference>
<feature type="domain" description="HNH" evidence="1">
    <location>
        <begin position="130"/>
        <end position="175"/>
    </location>
</feature>
<evidence type="ECO:0000313" key="2">
    <source>
        <dbReference type="EMBL" id="KON90273.1"/>
    </source>
</evidence>
<dbReference type="GO" id="GO:0004519">
    <property type="term" value="F:endonuclease activity"/>
    <property type="evidence" value="ECO:0007669"/>
    <property type="project" value="InterPro"/>
</dbReference>
<gene>
    <name evidence="2" type="ORF">AF332_11935</name>
</gene>
<evidence type="ECO:0000259" key="1">
    <source>
        <dbReference type="Pfam" id="PF01844"/>
    </source>
</evidence>
<dbReference type="InterPro" id="IPR002711">
    <property type="entry name" value="HNH"/>
</dbReference>
<organism evidence="2 3">
    <name type="scientific">Sporosarcina globispora</name>
    <name type="common">Bacillus globisporus</name>
    <dbReference type="NCBI Taxonomy" id="1459"/>
    <lineage>
        <taxon>Bacteria</taxon>
        <taxon>Bacillati</taxon>
        <taxon>Bacillota</taxon>
        <taxon>Bacilli</taxon>
        <taxon>Bacillales</taxon>
        <taxon>Caryophanaceae</taxon>
        <taxon>Sporosarcina</taxon>
    </lineage>
</organism>